<dbReference type="RefSeq" id="WP_024797006.1">
    <property type="nucleotide sequence ID" value="NZ_JAHUZB010000001.1"/>
</dbReference>
<comment type="caution">
    <text evidence="2">The sequence shown here is derived from an EMBL/GenBank/DDBJ whole genome shotgun (WGS) entry which is preliminary data.</text>
</comment>
<feature type="domain" description="RiboL-PSP-HEPN" evidence="1">
    <location>
        <begin position="22"/>
        <end position="172"/>
    </location>
</feature>
<accession>A0ABS6T969</accession>
<dbReference type="EMBL" id="JAHUZB010000001">
    <property type="protein sequence ID" value="MBV7389457.1"/>
    <property type="molecule type" value="Genomic_DNA"/>
</dbReference>
<sequence length="178" mass="20404">MKHDIYTDSMFNEEVQNNLIGVLSELNAIRQIINKDHFSSANPYLINYSIVRSSGTLEQSYKTLIYDFLRVEEKEKLNVYLKKNIVDSSSNPNTGNITKMLEGMDGMWSNKFNENINLISKEGEHKANLNSLVQSRNDFAHGVNLSSIKMETVIKNYESGIYILKVLDCILNEIEMDI</sequence>
<dbReference type="InterPro" id="IPR041519">
    <property type="entry name" value="HEPN_RiboL-PSP"/>
</dbReference>
<dbReference type="Proteomes" id="UP000774130">
    <property type="component" value="Unassembled WGS sequence"/>
</dbReference>
<keyword evidence="3" id="KW-1185">Reference proteome</keyword>
<proteinExistence type="predicted"/>
<evidence type="ECO:0000313" key="2">
    <source>
        <dbReference type="EMBL" id="MBV7389457.1"/>
    </source>
</evidence>
<evidence type="ECO:0000313" key="3">
    <source>
        <dbReference type="Proteomes" id="UP000774130"/>
    </source>
</evidence>
<reference evidence="2 3" key="1">
    <citation type="submission" date="2021-06" db="EMBL/GenBank/DDBJ databases">
        <title>Enterococcus alishanensis sp. nov., a novel lactic acid bacterium isolated from fresh coffee beans.</title>
        <authorList>
            <person name="Chen Y.-S."/>
        </authorList>
    </citation>
    <scope>NUCLEOTIDE SEQUENCE [LARGE SCALE GENOMIC DNA]</scope>
    <source>
        <strain evidence="2 3">ALS3</strain>
    </source>
</reference>
<gene>
    <name evidence="2" type="ORF">KUA55_02105</name>
</gene>
<name>A0ABS6T969_9ENTE</name>
<organism evidence="2 3">
    <name type="scientific">Enterococcus alishanensis</name>
    <dbReference type="NCBI Taxonomy" id="1303817"/>
    <lineage>
        <taxon>Bacteria</taxon>
        <taxon>Bacillati</taxon>
        <taxon>Bacillota</taxon>
        <taxon>Bacilli</taxon>
        <taxon>Lactobacillales</taxon>
        <taxon>Enterococcaceae</taxon>
        <taxon>Enterococcus</taxon>
    </lineage>
</organism>
<evidence type="ECO:0000259" key="1">
    <source>
        <dbReference type="Pfam" id="PF18735"/>
    </source>
</evidence>
<dbReference type="Pfam" id="PF18735">
    <property type="entry name" value="HEPN_RiboL-PSP"/>
    <property type="match status" value="1"/>
</dbReference>
<protein>
    <recommendedName>
        <fullName evidence="1">RiboL-PSP-HEPN domain-containing protein</fullName>
    </recommendedName>
</protein>